<dbReference type="Proteomes" id="UP000029121">
    <property type="component" value="Unassembled WGS sequence"/>
</dbReference>
<dbReference type="Pfam" id="PF14555">
    <property type="entry name" value="UBA_4"/>
    <property type="match status" value="1"/>
</dbReference>
<keyword evidence="3" id="KW-1185">Reference proteome</keyword>
<dbReference type="InterPro" id="IPR009060">
    <property type="entry name" value="UBA-like_sf"/>
</dbReference>
<dbReference type="InterPro" id="IPR029071">
    <property type="entry name" value="Ubiquitin-like_domsf"/>
</dbReference>
<dbReference type="Gene3D" id="1.10.8.10">
    <property type="entry name" value="DNA helicase RuvA subunit, C-terminal domain"/>
    <property type="match status" value="2"/>
</dbReference>
<evidence type="ECO:0008006" key="4">
    <source>
        <dbReference type="Google" id="ProtNLM"/>
    </source>
</evidence>
<proteinExistence type="predicted"/>
<feature type="region of interest" description="Disordered" evidence="1">
    <location>
        <begin position="73"/>
        <end position="94"/>
    </location>
</feature>
<evidence type="ECO:0000313" key="3">
    <source>
        <dbReference type="Proteomes" id="UP000029121"/>
    </source>
</evidence>
<feature type="region of interest" description="Disordered" evidence="1">
    <location>
        <begin position="145"/>
        <end position="178"/>
    </location>
</feature>
<name>R0FWG0_9BRAS</name>
<dbReference type="EMBL" id="KB870808">
    <property type="protein sequence ID" value="EOA26961.1"/>
    <property type="molecule type" value="Genomic_DNA"/>
</dbReference>
<organism evidence="2 3">
    <name type="scientific">Capsella rubella</name>
    <dbReference type="NCBI Taxonomy" id="81985"/>
    <lineage>
        <taxon>Eukaryota</taxon>
        <taxon>Viridiplantae</taxon>
        <taxon>Streptophyta</taxon>
        <taxon>Embryophyta</taxon>
        <taxon>Tracheophyta</taxon>
        <taxon>Spermatophyta</taxon>
        <taxon>Magnoliopsida</taxon>
        <taxon>eudicotyledons</taxon>
        <taxon>Gunneridae</taxon>
        <taxon>Pentapetalae</taxon>
        <taxon>rosids</taxon>
        <taxon>malvids</taxon>
        <taxon>Brassicales</taxon>
        <taxon>Brassicaceae</taxon>
        <taxon>Camelineae</taxon>
        <taxon>Capsella</taxon>
    </lineage>
</organism>
<gene>
    <name evidence="2" type="ORF">CARUB_v10023057mg</name>
</gene>
<dbReference type="SUPFAM" id="SSF46934">
    <property type="entry name" value="UBA-like"/>
    <property type="match status" value="1"/>
</dbReference>
<evidence type="ECO:0000313" key="2">
    <source>
        <dbReference type="EMBL" id="EOA26961.1"/>
    </source>
</evidence>
<dbReference type="AlphaFoldDB" id="R0FWG0"/>
<feature type="non-terminal residue" evidence="2">
    <location>
        <position position="1"/>
    </location>
</feature>
<accession>R0FWG0</accession>
<dbReference type="Gene3D" id="3.10.20.90">
    <property type="entry name" value="Phosphatidylinositol 3-kinase Catalytic Subunit, Chain A, domain 1"/>
    <property type="match status" value="1"/>
</dbReference>
<evidence type="ECO:0000256" key="1">
    <source>
        <dbReference type="SAM" id="MobiDB-lite"/>
    </source>
</evidence>
<dbReference type="OrthoDB" id="661148at2759"/>
<protein>
    <recommendedName>
        <fullName evidence="4">UBX domain-containing protein</fullName>
    </recommendedName>
</protein>
<feature type="compositionally biased region" description="Polar residues" evidence="1">
    <location>
        <begin position="73"/>
        <end position="83"/>
    </location>
</feature>
<dbReference type="KEGG" id="crb:17887927"/>
<reference evidence="3" key="1">
    <citation type="journal article" date="2013" name="Nat. Genet.">
        <title>The Capsella rubella genome and the genomic consequences of rapid mating system evolution.</title>
        <authorList>
            <person name="Slotte T."/>
            <person name="Hazzouri K.M."/>
            <person name="Agren J.A."/>
            <person name="Koenig D."/>
            <person name="Maumus F."/>
            <person name="Guo Y.L."/>
            <person name="Steige K."/>
            <person name="Platts A.E."/>
            <person name="Escobar J.S."/>
            <person name="Newman L.K."/>
            <person name="Wang W."/>
            <person name="Mandakova T."/>
            <person name="Vello E."/>
            <person name="Smith L.M."/>
            <person name="Henz S.R."/>
            <person name="Steffen J."/>
            <person name="Takuno S."/>
            <person name="Brandvain Y."/>
            <person name="Coop G."/>
            <person name="Andolfatto P."/>
            <person name="Hu T.T."/>
            <person name="Blanchette M."/>
            <person name="Clark R.M."/>
            <person name="Quesneville H."/>
            <person name="Nordborg M."/>
            <person name="Gaut B.S."/>
            <person name="Lysak M.A."/>
            <person name="Jenkins J."/>
            <person name="Grimwood J."/>
            <person name="Chapman J."/>
            <person name="Prochnik S."/>
            <person name="Shu S."/>
            <person name="Rokhsar D."/>
            <person name="Schmutz J."/>
            <person name="Weigel D."/>
            <person name="Wright S.I."/>
        </authorList>
    </citation>
    <scope>NUCLEOTIDE SEQUENCE [LARGE SCALE GENOMIC DNA]</scope>
    <source>
        <strain evidence="3">cv. Monte Gargano</strain>
    </source>
</reference>
<sequence length="503" mass="55102">VNSGEKKRVQVPPKLGMTTMMIDPVKRICDELGVRMEEAICYLDGFQWNLDSAMEACRSQSLPLSSLGFESSPVNENSSSMAPSTPPIVNPPEEQSRDECITRFLDAAPGTSSEDAYAYLSRSNWVIDQAVGYFYEECRPTAAEQMSNPKPLRSAPASKYKPLKIGSSSSGSKEVDSTGEHIPEAIPLVASSQVKESSSVCPPMENWVDRACDDTNVYREEALYYLEGFKWKSDPAMEACRSKILPELPVSQESAEAPSNSPDQQSQLDELISQFRSVADGASREQAIYTLQICNWDVTQAIGCYMDGFSKDEDDISAAIAMSLEENRGLPLSSTGLPSQSQFEASLGYWNEGEIGSTSSSMGVDSTESERSLEEAGEVNSALAIPGMVSSQVDGKAVEEDSSTETFRDPVDIQDRIILGPRAARTSVTITINLADGRSVDIPFRPNQTVRDIRDAIDELTPEDDRDYFLQSMAGVYYMGPNITVHEISTGRSTTLLQLYYAP</sequence>
<dbReference type="SUPFAM" id="SSF54236">
    <property type="entry name" value="Ubiquitin-like"/>
    <property type="match status" value="1"/>
</dbReference>